<keyword evidence="2" id="KW-1185">Reference proteome</keyword>
<accession>A0A1V6ULV6</accession>
<sequence length="84" mass="8890">MPILQSTDSIARLRASLSDRRGDTRPHNLVTTLEALGLRLGAKREPSSAITVISSKWKAAACTNSGASPVVLGGNMSKVKVFNL</sequence>
<proteinExistence type="predicted"/>
<dbReference type="AlphaFoldDB" id="A0A1V6ULV6"/>
<evidence type="ECO:0000313" key="2">
    <source>
        <dbReference type="Proteomes" id="UP000191500"/>
    </source>
</evidence>
<name>A0A1V6ULV6_9EURO</name>
<dbReference type="Proteomes" id="UP000191500">
    <property type="component" value="Unassembled WGS sequence"/>
</dbReference>
<reference evidence="2" key="1">
    <citation type="journal article" date="2017" name="Nat. Microbiol.">
        <title>Global analysis of biosynthetic gene clusters reveals vast potential of secondary metabolite production in Penicillium species.</title>
        <authorList>
            <person name="Nielsen J.C."/>
            <person name="Grijseels S."/>
            <person name="Prigent S."/>
            <person name="Ji B."/>
            <person name="Dainat J."/>
            <person name="Nielsen K.F."/>
            <person name="Frisvad J.C."/>
            <person name="Workman M."/>
            <person name="Nielsen J."/>
        </authorList>
    </citation>
    <scope>NUCLEOTIDE SEQUENCE [LARGE SCALE GENOMIC DNA]</scope>
    <source>
        <strain evidence="2">IBT 31321</strain>
    </source>
</reference>
<protein>
    <submittedName>
        <fullName evidence="1">Uncharacterized protein</fullName>
    </submittedName>
</protein>
<gene>
    <name evidence="1" type="ORF">PENCOP_c007G07416</name>
</gene>
<evidence type="ECO:0000313" key="1">
    <source>
        <dbReference type="EMBL" id="OQE39143.1"/>
    </source>
</evidence>
<dbReference type="EMBL" id="MDDG01000007">
    <property type="protein sequence ID" value="OQE39143.1"/>
    <property type="molecule type" value="Genomic_DNA"/>
</dbReference>
<organism evidence="1 2">
    <name type="scientific">Penicillium coprophilum</name>
    <dbReference type="NCBI Taxonomy" id="36646"/>
    <lineage>
        <taxon>Eukaryota</taxon>
        <taxon>Fungi</taxon>
        <taxon>Dikarya</taxon>
        <taxon>Ascomycota</taxon>
        <taxon>Pezizomycotina</taxon>
        <taxon>Eurotiomycetes</taxon>
        <taxon>Eurotiomycetidae</taxon>
        <taxon>Eurotiales</taxon>
        <taxon>Aspergillaceae</taxon>
        <taxon>Penicillium</taxon>
    </lineage>
</organism>
<comment type="caution">
    <text evidence="1">The sequence shown here is derived from an EMBL/GenBank/DDBJ whole genome shotgun (WGS) entry which is preliminary data.</text>
</comment>